<dbReference type="SMART" id="SM00256">
    <property type="entry name" value="FBOX"/>
    <property type="match status" value="1"/>
</dbReference>
<dbReference type="Gene3D" id="3.80.10.10">
    <property type="entry name" value="Ribonuclease Inhibitor"/>
    <property type="match status" value="1"/>
</dbReference>
<evidence type="ECO:0000313" key="3">
    <source>
        <dbReference type="Proteomes" id="UP001153620"/>
    </source>
</evidence>
<reference evidence="2" key="2">
    <citation type="submission" date="2022-10" db="EMBL/GenBank/DDBJ databases">
        <authorList>
            <consortium name="ENA_rothamsted_submissions"/>
            <consortium name="culmorum"/>
            <person name="King R."/>
        </authorList>
    </citation>
    <scope>NUCLEOTIDE SEQUENCE</scope>
</reference>
<dbReference type="Proteomes" id="UP001153620">
    <property type="component" value="Chromosome 4"/>
</dbReference>
<accession>A0A9N9WZM4</accession>
<dbReference type="InterPro" id="IPR032675">
    <property type="entry name" value="LRR_dom_sf"/>
</dbReference>
<reference evidence="2" key="1">
    <citation type="submission" date="2022-01" db="EMBL/GenBank/DDBJ databases">
        <authorList>
            <person name="King R."/>
        </authorList>
    </citation>
    <scope>NUCLEOTIDE SEQUENCE</scope>
</reference>
<gene>
    <name evidence="2" type="ORF">CHIRRI_LOCUS15162</name>
</gene>
<sequence>MSHLLSAEKVNLNINWLPEEILLHIFKYFGLNDIYNIALTSKRFSRIVDENFNILAPKMHRISLNCWNEYSEWVGVRKYSNFIIDSTAIIRFKDIISTRSDQITKLSLHFHNDPFIEIEVVREILIGLKNLKELRVNLINVIANNQNSLASLPNLKNLESLDFYGSSKFFNIFTNFQFKILKLRLYDPKENSEIFKNFLKKQKKLEDLKFYGYILPSVTPRPLFDDTDLDKVNFRLKNFKISRNPSFFIQTESFNKFLSYHQESLTYLSISQSEVNLDIVKNFKNLKKLKINRSYIMMDHVNSHVENVIIKRSSNRFLRNLINLKMLITIESASYLNELNFEDLKNLESLDIYASHIPRLVIPSVKNLKISNATSFDVDAFPLFQSNIQNLSLRNCVNIRSLLDYLNQPDTRLKSLKIEDSQIESKYLSGIKRNRLKIEVLEIIRCQRIADFPLWSYCVCEGYLNQFEMEPY</sequence>
<dbReference type="SUPFAM" id="SSF52047">
    <property type="entry name" value="RNI-like"/>
    <property type="match status" value="2"/>
</dbReference>
<name>A0A9N9WZM4_9DIPT</name>
<feature type="domain" description="F-box" evidence="1">
    <location>
        <begin position="11"/>
        <end position="59"/>
    </location>
</feature>
<dbReference type="PROSITE" id="PS50181">
    <property type="entry name" value="FBOX"/>
    <property type="match status" value="1"/>
</dbReference>
<dbReference type="EMBL" id="OU895880">
    <property type="protein sequence ID" value="CAG9812357.1"/>
    <property type="molecule type" value="Genomic_DNA"/>
</dbReference>
<dbReference type="InterPro" id="IPR001810">
    <property type="entry name" value="F-box_dom"/>
</dbReference>
<dbReference type="Pfam" id="PF12937">
    <property type="entry name" value="F-box-like"/>
    <property type="match status" value="1"/>
</dbReference>
<dbReference type="InterPro" id="IPR036047">
    <property type="entry name" value="F-box-like_dom_sf"/>
</dbReference>
<dbReference type="CDD" id="cd09917">
    <property type="entry name" value="F-box_SF"/>
    <property type="match status" value="1"/>
</dbReference>
<proteinExistence type="predicted"/>
<organism evidence="2 3">
    <name type="scientific">Chironomus riparius</name>
    <dbReference type="NCBI Taxonomy" id="315576"/>
    <lineage>
        <taxon>Eukaryota</taxon>
        <taxon>Metazoa</taxon>
        <taxon>Ecdysozoa</taxon>
        <taxon>Arthropoda</taxon>
        <taxon>Hexapoda</taxon>
        <taxon>Insecta</taxon>
        <taxon>Pterygota</taxon>
        <taxon>Neoptera</taxon>
        <taxon>Endopterygota</taxon>
        <taxon>Diptera</taxon>
        <taxon>Nematocera</taxon>
        <taxon>Chironomoidea</taxon>
        <taxon>Chironomidae</taxon>
        <taxon>Chironominae</taxon>
        <taxon>Chironomus</taxon>
    </lineage>
</organism>
<evidence type="ECO:0000259" key="1">
    <source>
        <dbReference type="PROSITE" id="PS50181"/>
    </source>
</evidence>
<keyword evidence="3" id="KW-1185">Reference proteome</keyword>
<protein>
    <recommendedName>
        <fullName evidence="1">F-box domain-containing protein</fullName>
    </recommendedName>
</protein>
<dbReference type="SUPFAM" id="SSF81383">
    <property type="entry name" value="F-box domain"/>
    <property type="match status" value="1"/>
</dbReference>
<dbReference type="AlphaFoldDB" id="A0A9N9WZM4"/>
<evidence type="ECO:0000313" key="2">
    <source>
        <dbReference type="EMBL" id="CAG9812357.1"/>
    </source>
</evidence>
<dbReference type="OrthoDB" id="3219396at2759"/>
<dbReference type="Gene3D" id="1.20.1280.50">
    <property type="match status" value="1"/>
</dbReference>